<dbReference type="PANTHER" id="PTHR43236">
    <property type="entry name" value="ANTITOXIN HIGA1"/>
    <property type="match status" value="1"/>
</dbReference>
<gene>
    <name evidence="2" type="ORF">Tfer_2760</name>
</gene>
<keyword evidence="3" id="KW-1185">Reference proteome</keyword>
<feature type="domain" description="IrrE N-terminal-like" evidence="1">
    <location>
        <begin position="60"/>
        <end position="159"/>
    </location>
</feature>
<proteinExistence type="predicted"/>
<dbReference type="InterPro" id="IPR010359">
    <property type="entry name" value="IrrE_HExxH"/>
</dbReference>
<dbReference type="InterPro" id="IPR052345">
    <property type="entry name" value="Rad_response_metalloprotease"/>
</dbReference>
<evidence type="ECO:0000313" key="2">
    <source>
        <dbReference type="EMBL" id="KNZ68669.1"/>
    </source>
</evidence>
<sequence length="219" mass="25769">MISVDDMWHTTVCSMDFFAKNKMRFPLDEEEVAQKLNLDKPVHILRVSNLPDDIGGYVQRTEKRYYVLANKNHPVLRQRFSIFHEFGHFILGHRKTSIHAWYETRDIQEKEADYLAANLLMPLDIVYRLAERYWYNVMGLLDAVQSVCHVSLSAAAYRICNLGLFQGSIILKDGFTDCFRYRTPGYHERMGYRHYDRRTLLSGKTLHIHVLKTFPPQIP</sequence>
<evidence type="ECO:0000313" key="3">
    <source>
        <dbReference type="Proteomes" id="UP000037175"/>
    </source>
</evidence>
<dbReference type="EMBL" id="LGTE01000024">
    <property type="protein sequence ID" value="KNZ68669.1"/>
    <property type="molecule type" value="Genomic_DNA"/>
</dbReference>
<organism evidence="2 3">
    <name type="scientific">Thermincola ferriacetica</name>
    <dbReference type="NCBI Taxonomy" id="281456"/>
    <lineage>
        <taxon>Bacteria</taxon>
        <taxon>Bacillati</taxon>
        <taxon>Bacillota</taxon>
        <taxon>Clostridia</taxon>
        <taxon>Eubacteriales</taxon>
        <taxon>Thermincolaceae</taxon>
        <taxon>Thermincola</taxon>
    </lineage>
</organism>
<protein>
    <recommendedName>
        <fullName evidence="1">IrrE N-terminal-like domain-containing protein</fullName>
    </recommendedName>
</protein>
<dbReference type="Gene3D" id="1.10.10.2910">
    <property type="match status" value="1"/>
</dbReference>
<accession>A0A0L6W0R1</accession>
<name>A0A0L6W0R1_9FIRM</name>
<comment type="caution">
    <text evidence="2">The sequence shown here is derived from an EMBL/GenBank/DDBJ whole genome shotgun (WGS) entry which is preliminary data.</text>
</comment>
<reference evidence="3" key="1">
    <citation type="submission" date="2015-07" db="EMBL/GenBank/DDBJ databases">
        <title>Complete Genome of Thermincola ferriacetica strain Z-0001T.</title>
        <authorList>
            <person name="Lusk B."/>
            <person name="Badalamenti J.P."/>
            <person name="Parameswaran P."/>
            <person name="Bond D.R."/>
            <person name="Torres C.I."/>
        </authorList>
    </citation>
    <scope>NUCLEOTIDE SEQUENCE [LARGE SCALE GENOMIC DNA]</scope>
    <source>
        <strain evidence="3">Z-0001</strain>
    </source>
</reference>
<dbReference type="PANTHER" id="PTHR43236:SF1">
    <property type="entry name" value="BLL7220 PROTEIN"/>
    <property type="match status" value="1"/>
</dbReference>
<dbReference type="Proteomes" id="UP000037175">
    <property type="component" value="Unassembled WGS sequence"/>
</dbReference>
<dbReference type="RefSeq" id="WP_052218766.1">
    <property type="nucleotide sequence ID" value="NZ_LGTE01000024.1"/>
</dbReference>
<dbReference type="Pfam" id="PF06114">
    <property type="entry name" value="Peptidase_M78"/>
    <property type="match status" value="1"/>
</dbReference>
<evidence type="ECO:0000259" key="1">
    <source>
        <dbReference type="Pfam" id="PF06114"/>
    </source>
</evidence>
<dbReference type="AlphaFoldDB" id="A0A0L6W0R1"/>